<evidence type="ECO:0000313" key="3">
    <source>
        <dbReference type="Proteomes" id="UP000199214"/>
    </source>
</evidence>
<dbReference type="InterPro" id="IPR058248">
    <property type="entry name" value="Lxx211020-like"/>
</dbReference>
<dbReference type="PROSITE" id="PS51257">
    <property type="entry name" value="PROKAR_LIPOPROTEIN"/>
    <property type="match status" value="1"/>
</dbReference>
<proteinExistence type="predicted"/>
<dbReference type="Gene3D" id="2.60.40.1890">
    <property type="entry name" value="PCu(A)C copper chaperone"/>
    <property type="match status" value="1"/>
</dbReference>
<keyword evidence="1" id="KW-0732">Signal</keyword>
<dbReference type="InterPro" id="IPR007410">
    <property type="entry name" value="LpqE-like"/>
</dbReference>
<sequence>MAKGLLAVLTLATLTASCAKIEAPAASDAWVRLAAVPGRPAAGYFTLHGGKADTKLIGVSVAGVPRVELHLSRMTAGDMMTMDATPSVDLPARATLPFEPGGRHAMLFDVPAGLTPGKTTTMTFRFSDGETAVAEAKVVSAGASGPE</sequence>
<accession>A0A1H7NYP9</accession>
<dbReference type="InterPro" id="IPR036182">
    <property type="entry name" value="PCuAC_sf"/>
</dbReference>
<feature type="signal peptide" evidence="1">
    <location>
        <begin position="1"/>
        <end position="19"/>
    </location>
</feature>
<dbReference type="Pfam" id="PF04314">
    <property type="entry name" value="PCuAC"/>
    <property type="match status" value="1"/>
</dbReference>
<evidence type="ECO:0000313" key="2">
    <source>
        <dbReference type="EMBL" id="SEL28148.1"/>
    </source>
</evidence>
<dbReference type="PANTHER" id="PTHR36302:SF1">
    <property type="entry name" value="COPPER CHAPERONE PCU(A)C"/>
    <property type="match status" value="1"/>
</dbReference>
<organism evidence="2 3">
    <name type="scientific">Sphingomonas palmae</name>
    <dbReference type="NCBI Taxonomy" id="1855283"/>
    <lineage>
        <taxon>Bacteria</taxon>
        <taxon>Pseudomonadati</taxon>
        <taxon>Pseudomonadota</taxon>
        <taxon>Alphaproteobacteria</taxon>
        <taxon>Sphingomonadales</taxon>
        <taxon>Sphingomonadaceae</taxon>
        <taxon>Sphingomonas</taxon>
    </lineage>
</organism>
<reference evidence="3" key="1">
    <citation type="submission" date="2016-10" db="EMBL/GenBank/DDBJ databases">
        <authorList>
            <person name="Varghese N."/>
            <person name="Submissions S."/>
        </authorList>
    </citation>
    <scope>NUCLEOTIDE SEQUENCE [LARGE SCALE GENOMIC DNA]</scope>
    <source>
        <strain evidence="3">JS21-1</strain>
    </source>
</reference>
<gene>
    <name evidence="2" type="ORF">SAMN05216382_1706</name>
</gene>
<dbReference type="RefSeq" id="WP_177171601.1">
    <property type="nucleotide sequence ID" value="NZ_FNZZ01000003.1"/>
</dbReference>
<evidence type="ECO:0008006" key="4">
    <source>
        <dbReference type="Google" id="ProtNLM"/>
    </source>
</evidence>
<dbReference type="SUPFAM" id="SSF110087">
    <property type="entry name" value="DR1885-like metal-binding protein"/>
    <property type="match status" value="1"/>
</dbReference>
<protein>
    <recommendedName>
        <fullName evidence="4">Copper(I)-binding protein</fullName>
    </recommendedName>
</protein>
<evidence type="ECO:0000256" key="1">
    <source>
        <dbReference type="SAM" id="SignalP"/>
    </source>
</evidence>
<keyword evidence="3" id="KW-1185">Reference proteome</keyword>
<name>A0A1H7NYP9_9SPHN</name>
<dbReference type="EMBL" id="FNZZ01000003">
    <property type="protein sequence ID" value="SEL28148.1"/>
    <property type="molecule type" value="Genomic_DNA"/>
</dbReference>
<dbReference type="AlphaFoldDB" id="A0A1H7NYP9"/>
<dbReference type="Proteomes" id="UP000199214">
    <property type="component" value="Unassembled WGS sequence"/>
</dbReference>
<feature type="chain" id="PRO_5011634159" description="Copper(I)-binding protein" evidence="1">
    <location>
        <begin position="20"/>
        <end position="147"/>
    </location>
</feature>
<dbReference type="STRING" id="1855283.SAMN05216382_1706"/>
<dbReference type="PANTHER" id="PTHR36302">
    <property type="entry name" value="BLR7088 PROTEIN"/>
    <property type="match status" value="1"/>
</dbReference>